<name>A0A6P6YGN1_DERPT</name>
<organism evidence="4 5">
    <name type="scientific">Dermatophagoides pteronyssinus</name>
    <name type="common">European house dust mite</name>
    <dbReference type="NCBI Taxonomy" id="6956"/>
    <lineage>
        <taxon>Eukaryota</taxon>
        <taxon>Metazoa</taxon>
        <taxon>Ecdysozoa</taxon>
        <taxon>Arthropoda</taxon>
        <taxon>Chelicerata</taxon>
        <taxon>Arachnida</taxon>
        <taxon>Acari</taxon>
        <taxon>Acariformes</taxon>
        <taxon>Sarcoptiformes</taxon>
        <taxon>Astigmata</taxon>
        <taxon>Psoroptidia</taxon>
        <taxon>Analgoidea</taxon>
        <taxon>Pyroglyphidae</taxon>
        <taxon>Dermatophagoidinae</taxon>
        <taxon>Dermatophagoides</taxon>
    </lineage>
</organism>
<feature type="compositionally biased region" description="Polar residues" evidence="1">
    <location>
        <begin position="450"/>
        <end position="466"/>
    </location>
</feature>
<feature type="region of interest" description="Disordered" evidence="1">
    <location>
        <begin position="369"/>
        <end position="404"/>
    </location>
</feature>
<feature type="compositionally biased region" description="Low complexity" evidence="1">
    <location>
        <begin position="370"/>
        <end position="379"/>
    </location>
</feature>
<dbReference type="GO" id="GO:0016301">
    <property type="term" value="F:kinase activity"/>
    <property type="evidence" value="ECO:0007669"/>
    <property type="project" value="UniProtKB-KW"/>
</dbReference>
<evidence type="ECO:0000259" key="3">
    <source>
        <dbReference type="PROSITE" id="PS50184"/>
    </source>
</evidence>
<keyword evidence="2" id="KW-0732">Signal</keyword>
<sequence>MMRMAAFKCLFVIFGSFLIVPEIVGQESETTTTTTDIVDLITTTTTTILPLSSSKTNATLDDNNGGDAEKDVKENDKRRANALIKSMRRLPGWYLTSHYIGGGNKMNQPNLPSSYKQQQQQHAQFANGWRAVSLLTSSKIPSRIPISTNSNQVAIPVSVVPIISTTTTTVSSTEKSISTTATAEEDIEKSNVAFSPMPIKIDNPKPIRIDMDDKNVNQNNQTYEMKCLINGKQYSNGEQITIPDDGDNDNPCTYCRCFYGQKICQQHICPSAPSLDCLAEQKSGQCCPIYTCKSIQMENNASPLPSDDSTNISHSTDQESMTETFFLQPIRSRGPQFIANVQSSLSSSTNHSQRRNGMLMPMNPLEFLYNNNNNNNDNNPSMNRVHFPSYHKSSSTSSSSITQSPIDQIKDVNWSNLATKFNPKLPINDIIRVNDKDDKDEKLTNFEPMEQQQATTNSSPFRSRPQSPLRPISTHKLSPSSSSSSVDRDYHLLRPSLSSNTYNPLMATTSKPLITTTTTTTSATIPVNNNNNNLMPNIFQVSSCNIYGKMYEIDKQIEELSNHCKICICSITGVKCTDDC</sequence>
<dbReference type="KEGG" id="dpte:113798148"/>
<feature type="compositionally biased region" description="Low complexity" evidence="1">
    <location>
        <begin position="393"/>
        <end position="404"/>
    </location>
</feature>
<dbReference type="Gene3D" id="2.10.70.10">
    <property type="entry name" value="Complement Module, domain 1"/>
    <property type="match status" value="1"/>
</dbReference>
<evidence type="ECO:0000313" key="4">
    <source>
        <dbReference type="Proteomes" id="UP000515146"/>
    </source>
</evidence>
<proteinExistence type="predicted"/>
<dbReference type="OrthoDB" id="6516873at2759"/>
<feature type="domain" description="VWFC" evidence="3">
    <location>
        <begin position="225"/>
        <end position="293"/>
    </location>
</feature>
<keyword evidence="5" id="KW-0418">Kinase</keyword>
<dbReference type="PROSITE" id="PS50184">
    <property type="entry name" value="VWFC_2"/>
    <property type="match status" value="1"/>
</dbReference>
<dbReference type="SMART" id="SM00214">
    <property type="entry name" value="VWC"/>
    <property type="match status" value="1"/>
</dbReference>
<dbReference type="InParanoid" id="A0A6P6YGN1"/>
<dbReference type="Proteomes" id="UP000515146">
    <property type="component" value="Unplaced"/>
</dbReference>
<gene>
    <name evidence="5" type="primary">LOC113798148</name>
</gene>
<dbReference type="InterPro" id="IPR001007">
    <property type="entry name" value="VWF_dom"/>
</dbReference>
<keyword evidence="5" id="KW-0808">Transferase</keyword>
<evidence type="ECO:0000256" key="2">
    <source>
        <dbReference type="SAM" id="SignalP"/>
    </source>
</evidence>
<keyword evidence="4" id="KW-1185">Reference proteome</keyword>
<dbReference type="AlphaFoldDB" id="A0A6P6YGN1"/>
<reference evidence="5" key="1">
    <citation type="submission" date="2025-08" db="UniProtKB">
        <authorList>
            <consortium name="RefSeq"/>
        </authorList>
    </citation>
    <scope>IDENTIFICATION</scope>
    <source>
        <strain evidence="5">Airmid</strain>
    </source>
</reference>
<feature type="chain" id="PRO_5028339881" evidence="2">
    <location>
        <begin position="26"/>
        <end position="580"/>
    </location>
</feature>
<evidence type="ECO:0000313" key="5">
    <source>
        <dbReference type="RefSeq" id="XP_027204435.1"/>
    </source>
</evidence>
<dbReference type="SUPFAM" id="SSF57603">
    <property type="entry name" value="FnI-like domain"/>
    <property type="match status" value="1"/>
</dbReference>
<evidence type="ECO:0000256" key="1">
    <source>
        <dbReference type="SAM" id="MobiDB-lite"/>
    </source>
</evidence>
<feature type="signal peptide" evidence="2">
    <location>
        <begin position="1"/>
        <end position="25"/>
    </location>
</feature>
<accession>A0A6P6YGN1</accession>
<protein>
    <submittedName>
        <fullName evidence="5">Probable serine/threonine-protein kinase DDB_G0282963</fullName>
    </submittedName>
</protein>
<feature type="region of interest" description="Disordered" evidence="1">
    <location>
        <begin position="445"/>
        <end position="488"/>
    </location>
</feature>
<dbReference type="RefSeq" id="XP_027204435.1">
    <property type="nucleotide sequence ID" value="XM_027348634.1"/>
</dbReference>
<dbReference type="OMA" id="HICPSAP"/>